<evidence type="ECO:0000313" key="2">
    <source>
        <dbReference type="EMBL" id="SKA91132.1"/>
    </source>
</evidence>
<gene>
    <name evidence="2" type="ORF">SAMN02745130_03214</name>
</gene>
<evidence type="ECO:0000256" key="1">
    <source>
        <dbReference type="SAM" id="Phobius"/>
    </source>
</evidence>
<feature type="transmembrane region" description="Helical" evidence="1">
    <location>
        <begin position="123"/>
        <end position="149"/>
    </location>
</feature>
<dbReference type="OrthoDB" id="513552at2"/>
<keyword evidence="1" id="KW-1133">Transmembrane helix</keyword>
<dbReference type="EMBL" id="FUYB01000020">
    <property type="protein sequence ID" value="SKA91132.1"/>
    <property type="molecule type" value="Genomic_DNA"/>
</dbReference>
<accession>A0A1T4XNN3</accession>
<proteinExistence type="predicted"/>
<dbReference type="PANTHER" id="PTHR35519:SF2">
    <property type="entry name" value="PH DOMAIN PROTEIN"/>
    <property type="match status" value="1"/>
</dbReference>
<feature type="transmembrane region" description="Helical" evidence="1">
    <location>
        <begin position="68"/>
        <end position="88"/>
    </location>
</feature>
<dbReference type="Proteomes" id="UP000190460">
    <property type="component" value="Unassembled WGS sequence"/>
</dbReference>
<keyword evidence="3" id="KW-1185">Reference proteome</keyword>
<evidence type="ECO:0000313" key="3">
    <source>
        <dbReference type="Proteomes" id="UP000190460"/>
    </source>
</evidence>
<feature type="transmembrane region" description="Helical" evidence="1">
    <location>
        <begin position="35"/>
        <end position="56"/>
    </location>
</feature>
<keyword evidence="1" id="KW-0472">Membrane</keyword>
<dbReference type="AlphaFoldDB" id="A0A1T4XNN3"/>
<dbReference type="Pfam" id="PF13430">
    <property type="entry name" value="DUF4112"/>
    <property type="match status" value="1"/>
</dbReference>
<dbReference type="InterPro" id="IPR025187">
    <property type="entry name" value="DUF4112"/>
</dbReference>
<dbReference type="RefSeq" id="WP_078923658.1">
    <property type="nucleotide sequence ID" value="NZ_FUYB01000020.1"/>
</dbReference>
<name>A0A1T4XNN3_9GAMM</name>
<evidence type="ECO:0008006" key="4">
    <source>
        <dbReference type="Google" id="ProtNLM"/>
    </source>
</evidence>
<dbReference type="STRING" id="92487.SAMN02745130_03214"/>
<organism evidence="2 3">
    <name type="scientific">Thiothrix eikelboomii</name>
    <dbReference type="NCBI Taxonomy" id="92487"/>
    <lineage>
        <taxon>Bacteria</taxon>
        <taxon>Pseudomonadati</taxon>
        <taxon>Pseudomonadota</taxon>
        <taxon>Gammaproteobacteria</taxon>
        <taxon>Thiotrichales</taxon>
        <taxon>Thiotrichaceae</taxon>
        <taxon>Thiothrix</taxon>
    </lineage>
</organism>
<keyword evidence="1" id="KW-0812">Transmembrane</keyword>
<sequence length="152" mass="16676">MSNEQLSKKLDNLAWLLDNSIKIPGTSWKIGLDGILGLIPGVGDLAAGGLSTYILYQAVKLKVPKAVLARMALNILLESVIGVIPILGDLFDFIFKANQRNVNLMRKYVLNPRDTTRQSTLTLIALLVFFIVVLGFMVWGMFALVAAIINAF</sequence>
<dbReference type="PANTHER" id="PTHR35519">
    <property type="entry name" value="MEMBRANE PROTEINS"/>
    <property type="match status" value="1"/>
</dbReference>
<protein>
    <recommendedName>
        <fullName evidence="4">DUF4112 domain-containing protein</fullName>
    </recommendedName>
</protein>
<reference evidence="2 3" key="1">
    <citation type="submission" date="2017-02" db="EMBL/GenBank/DDBJ databases">
        <authorList>
            <person name="Peterson S.W."/>
        </authorList>
    </citation>
    <scope>NUCLEOTIDE SEQUENCE [LARGE SCALE GENOMIC DNA]</scope>
    <source>
        <strain evidence="2 3">ATCC 49788</strain>
    </source>
</reference>